<dbReference type="InterPro" id="IPR013087">
    <property type="entry name" value="Znf_C2H2_type"/>
</dbReference>
<name>A0AA39I147_9BILA</name>
<dbReference type="Proteomes" id="UP001175271">
    <property type="component" value="Unassembled WGS sequence"/>
</dbReference>
<protein>
    <recommendedName>
        <fullName evidence="9">Protein kinase domain-containing protein</fullName>
    </recommendedName>
</protein>
<keyword evidence="2" id="KW-0547">Nucleotide-binding</keyword>
<dbReference type="GO" id="GO:0005524">
    <property type="term" value="F:ATP binding"/>
    <property type="evidence" value="ECO:0007669"/>
    <property type="project" value="UniProtKB-UniRule"/>
</dbReference>
<evidence type="ECO:0000313" key="8">
    <source>
        <dbReference type="Proteomes" id="UP001175271"/>
    </source>
</evidence>
<dbReference type="Pfam" id="PF00069">
    <property type="entry name" value="Pkinase"/>
    <property type="match status" value="1"/>
</dbReference>
<feature type="region of interest" description="Disordered" evidence="3">
    <location>
        <begin position="416"/>
        <end position="455"/>
    </location>
</feature>
<sequence length="882" mass="99611">MPAADDSNTRFKVLLLWVTFFVTCHVIAIYRCRQPRCKVLWPSVEASDRSALWHTFRALYADFVMGDHGHHRRECSPSKSSKSRKISKSSKSKSKSKSKYHEVESKSKMGGSLCLDLNEHLIPGTVITVQFLRVSVVDHLGSGGFGDLYLVKDDMDNKYAMKTEYKREGLSSRMKMEVKAYDQIMKYRSQNPEGVLHLISTFGSGAVGDMKFFVMTRVGTCVDKLIQKYEIKWNSALRLFTQMFDGIAELHKVGYIHRNIKPANYSIGLKPYERRIYLIDLGMSVLRVEDAKELPETSVYQFLGTLMYAPRASHMSKPQTAKDDLESWFYSCYDIMSPSEVPWAKETNRSVVYHLKEEFFKNPTEFFKGPTQFVEIVQIINRLQPCEVPDYKAIRKLLESAGTDEDVKVDDEDTPFDWELMSTDDNQSPKKHVNFDGTSSPTKKKRKTSPTDPPVLFTVNGRKTPLQMWLEKRTIPKYFHCFDCGAEFQLEQKYDKHLQVHQALDVCYQIQECEDMRLELEAIRVAKIKREEANELQRARKSSRESSTESDSRLKRSLDCSAEHKRQIRLVEAVVANRLRQPPVAANFLCSTMSSGRPASSLEENSFASASEHPLCMPSPSVAPSEMAVMSVATAMGPFANPHDIEFWESMSCATAESECSTAVEDDLAAVCDALEKVSVDTAVAPNEGFACGNGDDSWSTTLSDTGAYDSGSYSDACSLDSEPSFTTAPSSGPGPVVYAVPACPEETIKVVWRNHDHYLASIKQETAPEEDDKTVTITFGEQSHIDDRERYFAPVDDSPSLDSMLCQDRKSQRPVSYYQMPELNKGAVDYAPRRVNVASQYHVAGLEDYHVFNNHPSHTDCHGGLNRFADSFYYGDQNVID</sequence>
<feature type="domain" description="C2H2-type" evidence="6">
    <location>
        <begin position="479"/>
        <end position="501"/>
    </location>
</feature>
<feature type="domain" description="Protein kinase" evidence="5">
    <location>
        <begin position="134"/>
        <end position="398"/>
    </location>
</feature>
<evidence type="ECO:0000256" key="4">
    <source>
        <dbReference type="SAM" id="Phobius"/>
    </source>
</evidence>
<feature type="transmembrane region" description="Helical" evidence="4">
    <location>
        <begin position="12"/>
        <end position="30"/>
    </location>
</feature>
<reference evidence="7" key="1">
    <citation type="submission" date="2023-06" db="EMBL/GenBank/DDBJ databases">
        <title>Genomic analysis of the entomopathogenic nematode Steinernema hermaphroditum.</title>
        <authorList>
            <person name="Schwarz E.M."/>
            <person name="Heppert J.K."/>
            <person name="Baniya A."/>
            <person name="Schwartz H.T."/>
            <person name="Tan C.-H."/>
            <person name="Antoshechkin I."/>
            <person name="Sternberg P.W."/>
            <person name="Goodrich-Blair H."/>
            <person name="Dillman A.R."/>
        </authorList>
    </citation>
    <scope>NUCLEOTIDE SEQUENCE</scope>
    <source>
        <strain evidence="7">PS9179</strain>
        <tissue evidence="7">Whole animal</tissue>
    </source>
</reference>
<evidence type="ECO:0000259" key="6">
    <source>
        <dbReference type="PROSITE" id="PS50157"/>
    </source>
</evidence>
<dbReference type="InterPro" id="IPR017441">
    <property type="entry name" value="Protein_kinase_ATP_BS"/>
</dbReference>
<feature type="region of interest" description="Disordered" evidence="3">
    <location>
        <begin position="70"/>
        <end position="104"/>
    </location>
</feature>
<proteinExistence type="predicted"/>
<dbReference type="PROSITE" id="PS50157">
    <property type="entry name" value="ZINC_FINGER_C2H2_2"/>
    <property type="match status" value="1"/>
</dbReference>
<evidence type="ECO:0000256" key="2">
    <source>
        <dbReference type="PROSITE-ProRule" id="PRU10141"/>
    </source>
</evidence>
<evidence type="ECO:0008006" key="9">
    <source>
        <dbReference type="Google" id="ProtNLM"/>
    </source>
</evidence>
<dbReference type="InterPro" id="IPR000719">
    <property type="entry name" value="Prot_kinase_dom"/>
</dbReference>
<dbReference type="InterPro" id="IPR011009">
    <property type="entry name" value="Kinase-like_dom_sf"/>
</dbReference>
<keyword evidence="4" id="KW-1133">Transmembrane helix</keyword>
<dbReference type="SMART" id="SM00220">
    <property type="entry name" value="S_TKc"/>
    <property type="match status" value="1"/>
</dbReference>
<evidence type="ECO:0000259" key="5">
    <source>
        <dbReference type="PROSITE" id="PS50011"/>
    </source>
</evidence>
<dbReference type="PANTHER" id="PTHR11909">
    <property type="entry name" value="CASEIN KINASE-RELATED"/>
    <property type="match status" value="1"/>
</dbReference>
<dbReference type="EMBL" id="JAUCMV010000002">
    <property type="protein sequence ID" value="KAK0414929.1"/>
    <property type="molecule type" value="Genomic_DNA"/>
</dbReference>
<dbReference type="InterPro" id="IPR050235">
    <property type="entry name" value="CK1_Ser-Thr_kinase"/>
</dbReference>
<keyword evidence="1" id="KW-0863">Zinc-finger</keyword>
<dbReference type="GO" id="GO:0008270">
    <property type="term" value="F:zinc ion binding"/>
    <property type="evidence" value="ECO:0007669"/>
    <property type="project" value="UniProtKB-KW"/>
</dbReference>
<dbReference type="PROSITE" id="PS00028">
    <property type="entry name" value="ZINC_FINGER_C2H2_1"/>
    <property type="match status" value="1"/>
</dbReference>
<dbReference type="Gene3D" id="1.10.510.10">
    <property type="entry name" value="Transferase(Phosphotransferase) domain 1"/>
    <property type="match status" value="1"/>
</dbReference>
<keyword evidence="2" id="KW-0067">ATP-binding</keyword>
<evidence type="ECO:0000256" key="3">
    <source>
        <dbReference type="SAM" id="MobiDB-lite"/>
    </source>
</evidence>
<feature type="compositionally biased region" description="Basic residues" evidence="3">
    <location>
        <begin position="81"/>
        <end position="98"/>
    </location>
</feature>
<comment type="caution">
    <text evidence="7">The sequence shown here is derived from an EMBL/GenBank/DDBJ whole genome shotgun (WGS) entry which is preliminary data.</text>
</comment>
<dbReference type="SUPFAM" id="SSF56112">
    <property type="entry name" value="Protein kinase-like (PK-like)"/>
    <property type="match status" value="1"/>
</dbReference>
<feature type="binding site" evidence="2">
    <location>
        <position position="162"/>
    </location>
    <ligand>
        <name>ATP</name>
        <dbReference type="ChEBI" id="CHEBI:30616"/>
    </ligand>
</feature>
<organism evidence="7 8">
    <name type="scientific">Steinernema hermaphroditum</name>
    <dbReference type="NCBI Taxonomy" id="289476"/>
    <lineage>
        <taxon>Eukaryota</taxon>
        <taxon>Metazoa</taxon>
        <taxon>Ecdysozoa</taxon>
        <taxon>Nematoda</taxon>
        <taxon>Chromadorea</taxon>
        <taxon>Rhabditida</taxon>
        <taxon>Tylenchina</taxon>
        <taxon>Panagrolaimomorpha</taxon>
        <taxon>Strongyloidoidea</taxon>
        <taxon>Steinernematidae</taxon>
        <taxon>Steinernema</taxon>
    </lineage>
</organism>
<evidence type="ECO:0000313" key="7">
    <source>
        <dbReference type="EMBL" id="KAK0414929.1"/>
    </source>
</evidence>
<keyword evidence="8" id="KW-1185">Reference proteome</keyword>
<dbReference type="AlphaFoldDB" id="A0AA39I147"/>
<keyword evidence="4" id="KW-0812">Transmembrane</keyword>
<dbReference type="GO" id="GO:0004672">
    <property type="term" value="F:protein kinase activity"/>
    <property type="evidence" value="ECO:0007669"/>
    <property type="project" value="InterPro"/>
</dbReference>
<dbReference type="PROSITE" id="PS50011">
    <property type="entry name" value="PROTEIN_KINASE_DOM"/>
    <property type="match status" value="1"/>
</dbReference>
<keyword evidence="1" id="KW-0479">Metal-binding</keyword>
<evidence type="ECO:0000256" key="1">
    <source>
        <dbReference type="PROSITE-ProRule" id="PRU00042"/>
    </source>
</evidence>
<gene>
    <name evidence="7" type="ORF">QR680_011682</name>
</gene>
<accession>A0AA39I147</accession>
<dbReference type="PROSITE" id="PS00107">
    <property type="entry name" value="PROTEIN_KINASE_ATP"/>
    <property type="match status" value="1"/>
</dbReference>
<keyword evidence="1" id="KW-0862">Zinc</keyword>
<keyword evidence="4" id="KW-0472">Membrane</keyword>
<feature type="region of interest" description="Disordered" evidence="3">
    <location>
        <begin position="534"/>
        <end position="556"/>
    </location>
</feature>